<accession>A0A8J3DWW6</accession>
<sequence>MGFVDLKDKRFGRLVVVEKLDIRKQRRVVWRCKCDCGNYVDVMSTYLTTGQTKSCGCLKKEKERKNLRESYDNKRVDGVVKPLYKGQEPRKDSSTGFRGVAKYYTRKSKELRYRAWITVKGKKYYKSGFKTAEDAYYNGRLKLEELHLPKEDKNEP</sequence>
<organism evidence="1 2">
    <name type="scientific">Pullulanibacillus camelliae</name>
    <dbReference type="NCBI Taxonomy" id="1707096"/>
    <lineage>
        <taxon>Bacteria</taxon>
        <taxon>Bacillati</taxon>
        <taxon>Bacillota</taxon>
        <taxon>Bacilli</taxon>
        <taxon>Bacillales</taxon>
        <taxon>Sporolactobacillaceae</taxon>
        <taxon>Pullulanibacillus</taxon>
    </lineage>
</organism>
<evidence type="ECO:0008006" key="3">
    <source>
        <dbReference type="Google" id="ProtNLM"/>
    </source>
</evidence>
<reference evidence="1" key="2">
    <citation type="submission" date="2020-09" db="EMBL/GenBank/DDBJ databases">
        <authorList>
            <person name="Sun Q."/>
            <person name="Zhou Y."/>
        </authorList>
    </citation>
    <scope>NUCLEOTIDE SEQUENCE</scope>
    <source>
        <strain evidence="1">CGMCC 1.15371</strain>
    </source>
</reference>
<reference evidence="1" key="1">
    <citation type="journal article" date="2014" name="Int. J. Syst. Evol. Microbiol.">
        <title>Complete genome sequence of Corynebacterium casei LMG S-19264T (=DSM 44701T), isolated from a smear-ripened cheese.</title>
        <authorList>
            <consortium name="US DOE Joint Genome Institute (JGI-PGF)"/>
            <person name="Walter F."/>
            <person name="Albersmeier A."/>
            <person name="Kalinowski J."/>
            <person name="Ruckert C."/>
        </authorList>
    </citation>
    <scope>NUCLEOTIDE SEQUENCE</scope>
    <source>
        <strain evidence="1">CGMCC 1.15371</strain>
    </source>
</reference>
<evidence type="ECO:0000313" key="2">
    <source>
        <dbReference type="Proteomes" id="UP000628775"/>
    </source>
</evidence>
<gene>
    <name evidence="1" type="ORF">GCM10011391_27840</name>
</gene>
<dbReference type="RefSeq" id="WP_188695303.1">
    <property type="nucleotide sequence ID" value="NZ_BMIR01000014.1"/>
</dbReference>
<name>A0A8J3DWW6_9BACL</name>
<evidence type="ECO:0000313" key="1">
    <source>
        <dbReference type="EMBL" id="GGE47463.1"/>
    </source>
</evidence>
<dbReference type="EMBL" id="BMIR01000014">
    <property type="protein sequence ID" value="GGE47463.1"/>
    <property type="molecule type" value="Genomic_DNA"/>
</dbReference>
<proteinExistence type="predicted"/>
<dbReference type="Proteomes" id="UP000628775">
    <property type="component" value="Unassembled WGS sequence"/>
</dbReference>
<comment type="caution">
    <text evidence="1">The sequence shown here is derived from an EMBL/GenBank/DDBJ whole genome shotgun (WGS) entry which is preliminary data.</text>
</comment>
<protein>
    <recommendedName>
        <fullName evidence="3">AP2/ERF domain-containing protein</fullName>
    </recommendedName>
</protein>
<keyword evidence="2" id="KW-1185">Reference proteome</keyword>
<dbReference type="AlphaFoldDB" id="A0A8J3DWW6"/>